<dbReference type="AlphaFoldDB" id="A0A840TP06"/>
<gene>
    <name evidence="3" type="ORF">HNQ92_003232</name>
</gene>
<protein>
    <submittedName>
        <fullName evidence="3">Anti-sigma regulatory factor (Ser/Thr protein kinase)</fullName>
    </submittedName>
</protein>
<keyword evidence="1" id="KW-0418">Kinase</keyword>
<dbReference type="GO" id="GO:0004674">
    <property type="term" value="F:protein serine/threonine kinase activity"/>
    <property type="evidence" value="ECO:0007669"/>
    <property type="project" value="UniProtKB-KW"/>
</dbReference>
<dbReference type="InterPro" id="IPR036890">
    <property type="entry name" value="HATPase_C_sf"/>
</dbReference>
<dbReference type="EMBL" id="JACHGF010000004">
    <property type="protein sequence ID" value="MBB5285084.1"/>
    <property type="molecule type" value="Genomic_DNA"/>
</dbReference>
<evidence type="ECO:0000313" key="3">
    <source>
        <dbReference type="EMBL" id="MBB5285084.1"/>
    </source>
</evidence>
<organism evidence="3 4">
    <name type="scientific">Rhabdobacter roseus</name>
    <dbReference type="NCBI Taxonomy" id="1655419"/>
    <lineage>
        <taxon>Bacteria</taxon>
        <taxon>Pseudomonadati</taxon>
        <taxon>Bacteroidota</taxon>
        <taxon>Cytophagia</taxon>
        <taxon>Cytophagales</taxon>
        <taxon>Cytophagaceae</taxon>
        <taxon>Rhabdobacter</taxon>
    </lineage>
</organism>
<dbReference type="InterPro" id="IPR050267">
    <property type="entry name" value="Anti-sigma-factor_SerPK"/>
</dbReference>
<dbReference type="PANTHER" id="PTHR35526">
    <property type="entry name" value="ANTI-SIGMA-F FACTOR RSBW-RELATED"/>
    <property type="match status" value="1"/>
</dbReference>
<dbReference type="InterPro" id="IPR003594">
    <property type="entry name" value="HATPase_dom"/>
</dbReference>
<dbReference type="Gene3D" id="3.30.565.10">
    <property type="entry name" value="Histidine kinase-like ATPase, C-terminal domain"/>
    <property type="match status" value="1"/>
</dbReference>
<proteinExistence type="predicted"/>
<keyword evidence="1" id="KW-0723">Serine/threonine-protein kinase</keyword>
<name>A0A840TP06_9BACT</name>
<sequence length="139" mass="15455">METKSFPGTVDSLDSIREYAGQVANEVGLSKKPTYALKLAVDEIATNIILYGFERVGMEGTIEMSSEVVDGKLMLVIEDAAAPFDPLARELPNEEDLTQTLEEREIGGLGIFLTINGVDEFRYEFKDGKNRNIFVMNLE</sequence>
<reference evidence="3 4" key="1">
    <citation type="submission" date="2020-08" db="EMBL/GenBank/DDBJ databases">
        <title>Genomic Encyclopedia of Type Strains, Phase IV (KMG-IV): sequencing the most valuable type-strain genomes for metagenomic binning, comparative biology and taxonomic classification.</title>
        <authorList>
            <person name="Goeker M."/>
        </authorList>
    </citation>
    <scope>NUCLEOTIDE SEQUENCE [LARGE SCALE GENOMIC DNA]</scope>
    <source>
        <strain evidence="3 4">DSM 105074</strain>
    </source>
</reference>
<feature type="domain" description="Histidine kinase/HSP90-like ATPase" evidence="2">
    <location>
        <begin position="6"/>
        <end position="130"/>
    </location>
</feature>
<dbReference type="PANTHER" id="PTHR35526:SF6">
    <property type="entry name" value="SLR1861 PROTEIN"/>
    <property type="match status" value="1"/>
</dbReference>
<evidence type="ECO:0000313" key="4">
    <source>
        <dbReference type="Proteomes" id="UP000557307"/>
    </source>
</evidence>
<evidence type="ECO:0000256" key="1">
    <source>
        <dbReference type="ARBA" id="ARBA00022527"/>
    </source>
</evidence>
<comment type="caution">
    <text evidence="3">The sequence shown here is derived from an EMBL/GenBank/DDBJ whole genome shotgun (WGS) entry which is preliminary data.</text>
</comment>
<keyword evidence="1" id="KW-0808">Transferase</keyword>
<dbReference type="Pfam" id="PF13581">
    <property type="entry name" value="HATPase_c_2"/>
    <property type="match status" value="1"/>
</dbReference>
<accession>A0A840TP06</accession>
<dbReference type="CDD" id="cd16936">
    <property type="entry name" value="HATPase_RsbW-like"/>
    <property type="match status" value="1"/>
</dbReference>
<dbReference type="Proteomes" id="UP000557307">
    <property type="component" value="Unassembled WGS sequence"/>
</dbReference>
<evidence type="ECO:0000259" key="2">
    <source>
        <dbReference type="Pfam" id="PF13581"/>
    </source>
</evidence>
<keyword evidence="4" id="KW-1185">Reference proteome</keyword>
<dbReference type="RefSeq" id="WP_184175020.1">
    <property type="nucleotide sequence ID" value="NZ_JACHGF010000004.1"/>
</dbReference>